<dbReference type="VEuPathDB" id="GiardiaDB:GMRT_14219"/>
<sequence length="244" mass="26338">MQTLELGLRHALLLRPPDPARFLETFFTSLIQGRVPLGVILDLLARLPVASIDIFGLYASRLYSLLRPGGAYVECLCNALSYRLLTHGLLDGSRVLPISQPTLHKLLSLCLVTGPADFSTFLARTRAAFLINKLAHQLLDVLESCVSGGLVPGDTLDALLSYSEAAADFSLSFRAPSPTELADALESSHGSRGVPVSTAVEALLKVALRTESLIANVPSDERYREIALDLVCVSSDFWSLTACE</sequence>
<protein>
    <submittedName>
        <fullName evidence="1">Uncharacterized protein</fullName>
    </submittedName>
</protein>
<evidence type="ECO:0000313" key="2">
    <source>
        <dbReference type="Proteomes" id="UP000315496"/>
    </source>
</evidence>
<comment type="caution">
    <text evidence="1">The sequence shown here is derived from an EMBL/GenBank/DDBJ whole genome shotgun (WGS) entry which is preliminary data.</text>
</comment>
<proteinExistence type="predicted"/>
<evidence type="ECO:0000313" key="1">
    <source>
        <dbReference type="EMBL" id="TNJ30242.1"/>
    </source>
</evidence>
<organism evidence="1 2">
    <name type="scientific">Giardia muris</name>
    <dbReference type="NCBI Taxonomy" id="5742"/>
    <lineage>
        <taxon>Eukaryota</taxon>
        <taxon>Metamonada</taxon>
        <taxon>Diplomonadida</taxon>
        <taxon>Hexamitidae</taxon>
        <taxon>Giardiinae</taxon>
        <taxon>Giardia</taxon>
    </lineage>
</organism>
<dbReference type="AlphaFoldDB" id="A0A4Z1SWQ1"/>
<reference evidence="1 2" key="1">
    <citation type="submission" date="2019-05" db="EMBL/GenBank/DDBJ databases">
        <title>The compact genome of Giardia muris reveals important steps in the evolution of intestinal protozoan parasites.</title>
        <authorList>
            <person name="Xu F."/>
            <person name="Jimenez-Gonzalez A."/>
            <person name="Einarsson E."/>
            <person name="Astvaldsson A."/>
            <person name="Peirasmaki D."/>
            <person name="Eckmann L."/>
            <person name="Andersson J.O."/>
            <person name="Svard S.G."/>
            <person name="Jerlstrom-Hultqvist J."/>
        </authorList>
    </citation>
    <scope>NUCLEOTIDE SEQUENCE [LARGE SCALE GENOMIC DNA]</scope>
    <source>
        <strain evidence="1 2">Roberts-Thomson</strain>
    </source>
</reference>
<dbReference type="Proteomes" id="UP000315496">
    <property type="component" value="Chromosome 1"/>
</dbReference>
<gene>
    <name evidence="1" type="ORF">GMRT_14219</name>
</gene>
<keyword evidence="2" id="KW-1185">Reference proteome</keyword>
<dbReference type="EMBL" id="VDLU01000001">
    <property type="protein sequence ID" value="TNJ30242.1"/>
    <property type="molecule type" value="Genomic_DNA"/>
</dbReference>
<dbReference type="OrthoDB" id="10252821at2759"/>
<accession>A0A4Z1SWQ1</accession>
<name>A0A4Z1SWQ1_GIAMU</name>